<dbReference type="InterPro" id="IPR050344">
    <property type="entry name" value="Peptidase_M1_aminopeptidases"/>
</dbReference>
<dbReference type="Proteomes" id="UP000274131">
    <property type="component" value="Unassembled WGS sequence"/>
</dbReference>
<dbReference type="WBParaSite" id="EVEC_0001196501-mRNA-1">
    <property type="protein sequence ID" value="EVEC_0001196501-mRNA-1"/>
    <property type="gene ID" value="EVEC_0001196501"/>
</dbReference>
<dbReference type="InterPro" id="IPR027268">
    <property type="entry name" value="Peptidase_M4/M1_CTD_sf"/>
</dbReference>
<dbReference type="GO" id="GO:0008270">
    <property type="term" value="F:zinc ion binding"/>
    <property type="evidence" value="ECO:0007669"/>
    <property type="project" value="InterPro"/>
</dbReference>
<dbReference type="Gene3D" id="1.10.390.10">
    <property type="entry name" value="Neutral Protease Domain 2"/>
    <property type="match status" value="1"/>
</dbReference>
<sequence>MKCQHSGSNLVDVTSTKKESELSSISYIVGSSDLTAMVDEGETDVLHLYNSATINLSYHSASLVYLQNPSVVSIITPLKYDLTLQVPVNSDEHTGDPSFIGSLTFEFQLNHLAEHSKYSYTYVSQPAMPSRPSFPISEVSMNAISNDEQNPVSGTNRQDANNISRNITFDTLITETRFGAAGLPNFEFTQDRSLEVNSVTGSSVYVTPSNGSVKLSARNLTHFENVTLSSNSEKFTIIGIRSDENDVEFITDRQLPSGRYILHIEQYMGKFENSTGLYFRIDPIGFVGRGERSTPEPVDDLWMSTSCLVDVGNTTIAIIDELLTEDLGLPKLDFILIPEIDGVVQNYGTIIFGENILLNSDEANMMFTVAKQLSHLWISGLSSIAAMREYCFMEDLSGYIAMKALRQMTQNDERYATFRMAHYVKIQLAENYISSSESLTLPSQIEPEVMKWRCNLKGILMVESIESIIGEEAMLGHIRTILRSQRFATFSLDDFLSLLRGYIVDGGINLAQTYDFWQKNGGFPAVSATLTNDTMRLIQLNRGRLAKLGSFTWVQMPVWPLRLTLSSAPSPLYFMTTEGLDLAPMPRQTVSMINLGFKHFYRVDYDMNVWAQIQDLMRSNPDYFSQQARMQLISDFCYFHSQGMHDEGDDAERLREGWVTLIRDQPTKFDLCEWYIYGCEAGNHRTPAAMRDIKDRLWRMEAEIREAFQDSQKYACGIGSAGTVANKICDIVYGTDCL</sequence>
<dbReference type="STRING" id="51028.A0A0N4VM14"/>
<dbReference type="PANTHER" id="PTHR11533">
    <property type="entry name" value="PROTEASE M1 ZINC METALLOPROTEASE"/>
    <property type="match status" value="1"/>
</dbReference>
<reference evidence="4" key="1">
    <citation type="submission" date="2017-02" db="UniProtKB">
        <authorList>
            <consortium name="WormBaseParasite"/>
        </authorList>
    </citation>
    <scope>IDENTIFICATION</scope>
</reference>
<dbReference type="InterPro" id="IPR014782">
    <property type="entry name" value="Peptidase_M1_dom"/>
</dbReference>
<evidence type="ECO:0000313" key="3">
    <source>
        <dbReference type="Proteomes" id="UP000274131"/>
    </source>
</evidence>
<organism evidence="4">
    <name type="scientific">Enterobius vermicularis</name>
    <name type="common">Human pinworm</name>
    <dbReference type="NCBI Taxonomy" id="51028"/>
    <lineage>
        <taxon>Eukaryota</taxon>
        <taxon>Metazoa</taxon>
        <taxon>Ecdysozoa</taxon>
        <taxon>Nematoda</taxon>
        <taxon>Chromadorea</taxon>
        <taxon>Rhabditida</taxon>
        <taxon>Spirurina</taxon>
        <taxon>Oxyuridomorpha</taxon>
        <taxon>Oxyuroidea</taxon>
        <taxon>Oxyuridae</taxon>
        <taxon>Enterobius</taxon>
    </lineage>
</organism>
<name>A0A0N4VM14_ENTVE</name>
<dbReference type="GO" id="GO:0005737">
    <property type="term" value="C:cytoplasm"/>
    <property type="evidence" value="ECO:0007669"/>
    <property type="project" value="TreeGrafter"/>
</dbReference>
<evidence type="ECO:0000313" key="4">
    <source>
        <dbReference type="WBParaSite" id="EVEC_0001196501-mRNA-1"/>
    </source>
</evidence>
<evidence type="ECO:0000259" key="1">
    <source>
        <dbReference type="Pfam" id="PF01433"/>
    </source>
</evidence>
<dbReference type="Pfam" id="PF01433">
    <property type="entry name" value="Peptidase_M1"/>
    <property type="match status" value="1"/>
</dbReference>
<dbReference type="GO" id="GO:0016020">
    <property type="term" value="C:membrane"/>
    <property type="evidence" value="ECO:0007669"/>
    <property type="project" value="TreeGrafter"/>
</dbReference>
<dbReference type="GO" id="GO:0042277">
    <property type="term" value="F:peptide binding"/>
    <property type="evidence" value="ECO:0007669"/>
    <property type="project" value="TreeGrafter"/>
</dbReference>
<proteinExistence type="predicted"/>
<dbReference type="EMBL" id="UXUI01011716">
    <property type="protein sequence ID" value="VDD96456.1"/>
    <property type="molecule type" value="Genomic_DNA"/>
</dbReference>
<feature type="domain" description="Peptidase M1 membrane alanine aminopeptidase" evidence="1">
    <location>
        <begin position="311"/>
        <end position="500"/>
    </location>
</feature>
<dbReference type="AlphaFoldDB" id="A0A0N4VM14"/>
<dbReference type="PANTHER" id="PTHR11533:SF301">
    <property type="entry name" value="AMINOPEPTIDASE"/>
    <property type="match status" value="1"/>
</dbReference>
<dbReference type="GO" id="GO:0006508">
    <property type="term" value="P:proteolysis"/>
    <property type="evidence" value="ECO:0007669"/>
    <property type="project" value="TreeGrafter"/>
</dbReference>
<dbReference type="SUPFAM" id="SSF55486">
    <property type="entry name" value="Metalloproteases ('zincins'), catalytic domain"/>
    <property type="match status" value="1"/>
</dbReference>
<keyword evidence="3" id="KW-1185">Reference proteome</keyword>
<dbReference type="GO" id="GO:0070006">
    <property type="term" value="F:metalloaminopeptidase activity"/>
    <property type="evidence" value="ECO:0007669"/>
    <property type="project" value="TreeGrafter"/>
</dbReference>
<reference evidence="2 3" key="2">
    <citation type="submission" date="2018-10" db="EMBL/GenBank/DDBJ databases">
        <authorList>
            <consortium name="Pathogen Informatics"/>
        </authorList>
    </citation>
    <scope>NUCLEOTIDE SEQUENCE [LARGE SCALE GENOMIC DNA]</scope>
</reference>
<evidence type="ECO:0000313" key="2">
    <source>
        <dbReference type="EMBL" id="VDD96456.1"/>
    </source>
</evidence>
<gene>
    <name evidence="2" type="ORF">EVEC_LOCUS11207</name>
</gene>
<accession>A0A0N4VM14</accession>
<dbReference type="GO" id="GO:0043171">
    <property type="term" value="P:peptide catabolic process"/>
    <property type="evidence" value="ECO:0007669"/>
    <property type="project" value="TreeGrafter"/>
</dbReference>
<protein>
    <submittedName>
        <fullName evidence="4">Peptidase_M1 domain-containing protein</fullName>
    </submittedName>
</protein>
<dbReference type="GO" id="GO:0005615">
    <property type="term" value="C:extracellular space"/>
    <property type="evidence" value="ECO:0007669"/>
    <property type="project" value="TreeGrafter"/>
</dbReference>
<dbReference type="OrthoDB" id="8182982at2759"/>